<keyword evidence="2" id="KW-1185">Reference proteome</keyword>
<dbReference type="Gene3D" id="1.20.120.1750">
    <property type="match status" value="1"/>
</dbReference>
<protein>
    <recommendedName>
        <fullName evidence="3">RING-type domain-containing protein</fullName>
    </recommendedName>
</protein>
<proteinExistence type="predicted"/>
<evidence type="ECO:0008006" key="3">
    <source>
        <dbReference type="Google" id="ProtNLM"/>
    </source>
</evidence>
<dbReference type="SUPFAM" id="SSF57850">
    <property type="entry name" value="RING/U-box"/>
    <property type="match status" value="1"/>
</dbReference>
<dbReference type="EMBL" id="JAPEUV010000073">
    <property type="protein sequence ID" value="KAJ4334677.1"/>
    <property type="molecule type" value="Genomic_DNA"/>
</dbReference>
<gene>
    <name evidence="1" type="ORF">N0V87_006713</name>
</gene>
<dbReference type="AlphaFoldDB" id="A0A9W8WW66"/>
<dbReference type="OrthoDB" id="1431934at2759"/>
<sequence>MKKQSFICRRRSFRGLIVLQRKLLSRASQGTSVVTLKAATTGMFTKMKQYDARKGGVDKQEAASLAIVRQISTPYPNVECGYNIHKISGCDHMTCNKCHREFCYQCSAPYEGDQGIHEIGNSAHAASCRHYRSLNGDQDENGEERYLQHDEDMENDLYEDDLHLSD</sequence>
<accession>A0A9W8WW66</accession>
<dbReference type="Proteomes" id="UP001140562">
    <property type="component" value="Unassembled WGS sequence"/>
</dbReference>
<dbReference type="Pfam" id="PF22191">
    <property type="entry name" value="IBR_1"/>
    <property type="match status" value="1"/>
</dbReference>
<evidence type="ECO:0000313" key="1">
    <source>
        <dbReference type="EMBL" id="KAJ4334677.1"/>
    </source>
</evidence>
<organism evidence="1 2">
    <name type="scientific">Didymella glomerata</name>
    <dbReference type="NCBI Taxonomy" id="749621"/>
    <lineage>
        <taxon>Eukaryota</taxon>
        <taxon>Fungi</taxon>
        <taxon>Dikarya</taxon>
        <taxon>Ascomycota</taxon>
        <taxon>Pezizomycotina</taxon>
        <taxon>Dothideomycetes</taxon>
        <taxon>Pleosporomycetidae</taxon>
        <taxon>Pleosporales</taxon>
        <taxon>Pleosporineae</taxon>
        <taxon>Didymellaceae</taxon>
        <taxon>Didymella</taxon>
    </lineage>
</organism>
<comment type="caution">
    <text evidence="1">The sequence shown here is derived from an EMBL/GenBank/DDBJ whole genome shotgun (WGS) entry which is preliminary data.</text>
</comment>
<reference evidence="1" key="1">
    <citation type="submission" date="2022-10" db="EMBL/GenBank/DDBJ databases">
        <title>Tapping the CABI collections for fungal endophytes: first genome assemblies for Collariella, Neodidymelliopsis, Ascochyta clinopodiicola, Didymella pomorum, Didymosphaeria variabile, Neocosmospora piperis and Neocucurbitaria cava.</title>
        <authorList>
            <person name="Hill R."/>
        </authorList>
    </citation>
    <scope>NUCLEOTIDE SEQUENCE</scope>
    <source>
        <strain evidence="1">IMI 360193</strain>
    </source>
</reference>
<dbReference type="CDD" id="cd20336">
    <property type="entry name" value="Rcat_RBR"/>
    <property type="match status" value="1"/>
</dbReference>
<name>A0A9W8WW66_9PLEO</name>
<evidence type="ECO:0000313" key="2">
    <source>
        <dbReference type="Proteomes" id="UP001140562"/>
    </source>
</evidence>